<feature type="domain" description="Ketoreductase" evidence="4">
    <location>
        <begin position="6"/>
        <end position="177"/>
    </location>
</feature>
<evidence type="ECO:0000256" key="1">
    <source>
        <dbReference type="ARBA" id="ARBA00006484"/>
    </source>
</evidence>
<evidence type="ECO:0000256" key="2">
    <source>
        <dbReference type="ARBA" id="ARBA00023002"/>
    </source>
</evidence>
<sequence>MKIEGSRVLITGATGGIGHAIAHAFAERGAELVLTGRRVDVLAPLAEQTGARAVPADLADRDGVAALLAAAGPLDIVIANAAVPASGLLTDYSIEQIDRALDVNLRAPIVTARLLAEPLIAKGHGHLVFISSISGKIASPRVSLYNATKFGLRGFAQALRQDLAPHGVGVSTVFPGFVRDAGMFADAGVPAAPGTGTSSPAQVAAAVRRAVERNVGEIDVAPPQVRLGALLAGIAPGLSARVQRLAGADKIAATLAEAQRAKR</sequence>
<dbReference type="InterPro" id="IPR057326">
    <property type="entry name" value="KR_dom"/>
</dbReference>
<dbReference type="GO" id="GO:0016491">
    <property type="term" value="F:oxidoreductase activity"/>
    <property type="evidence" value="ECO:0007669"/>
    <property type="project" value="UniProtKB-KW"/>
</dbReference>
<dbReference type="InterPro" id="IPR002347">
    <property type="entry name" value="SDR_fam"/>
</dbReference>
<evidence type="ECO:0000259" key="4">
    <source>
        <dbReference type="SMART" id="SM00822"/>
    </source>
</evidence>
<keyword evidence="6" id="KW-1185">Reference proteome</keyword>
<dbReference type="PANTHER" id="PTHR44196">
    <property type="entry name" value="DEHYDROGENASE/REDUCTASE SDR FAMILY MEMBER 7B"/>
    <property type="match status" value="1"/>
</dbReference>
<dbReference type="STRING" id="1379680.GCA_001612615_02261"/>
<dbReference type="PRINTS" id="PR00081">
    <property type="entry name" value="GDHRDH"/>
</dbReference>
<dbReference type="PROSITE" id="PS00061">
    <property type="entry name" value="ADH_SHORT"/>
    <property type="match status" value="1"/>
</dbReference>
<organism evidence="5 6">
    <name type="scientific">Nocardia amikacinitolerans</name>
    <dbReference type="NCBI Taxonomy" id="756689"/>
    <lineage>
        <taxon>Bacteria</taxon>
        <taxon>Bacillati</taxon>
        <taxon>Actinomycetota</taxon>
        <taxon>Actinomycetes</taxon>
        <taxon>Mycobacteriales</taxon>
        <taxon>Nocardiaceae</taxon>
        <taxon>Nocardia</taxon>
    </lineage>
</organism>
<comment type="similarity">
    <text evidence="1 3">Belongs to the short-chain dehydrogenases/reductases (SDR) family.</text>
</comment>
<dbReference type="AlphaFoldDB" id="A0A285L0L6"/>
<name>A0A285L0L6_9NOCA</name>
<dbReference type="RefSeq" id="WP_097244034.1">
    <property type="nucleotide sequence ID" value="NZ_JAMTCW010000005.1"/>
</dbReference>
<accession>A0A285L0L6</accession>
<reference evidence="5 6" key="1">
    <citation type="submission" date="2017-09" db="EMBL/GenBank/DDBJ databases">
        <authorList>
            <person name="Ehlers B."/>
            <person name="Leendertz F.H."/>
        </authorList>
    </citation>
    <scope>NUCLEOTIDE SEQUENCE [LARGE SCALE GENOMIC DNA]</scope>
    <source>
        <strain evidence="5 6">DSM 45537</strain>
    </source>
</reference>
<dbReference type="SMART" id="SM00822">
    <property type="entry name" value="PKS_KR"/>
    <property type="match status" value="1"/>
</dbReference>
<dbReference type="Proteomes" id="UP000219565">
    <property type="component" value="Unassembled WGS sequence"/>
</dbReference>
<keyword evidence="2" id="KW-0560">Oxidoreductase</keyword>
<dbReference type="PRINTS" id="PR00080">
    <property type="entry name" value="SDRFAMILY"/>
</dbReference>
<dbReference type="InterPro" id="IPR020904">
    <property type="entry name" value="Sc_DH/Rdtase_CS"/>
</dbReference>
<dbReference type="InterPro" id="IPR036291">
    <property type="entry name" value="NAD(P)-bd_dom_sf"/>
</dbReference>
<dbReference type="Gene3D" id="3.40.50.720">
    <property type="entry name" value="NAD(P)-binding Rossmann-like Domain"/>
    <property type="match status" value="1"/>
</dbReference>
<evidence type="ECO:0000313" key="6">
    <source>
        <dbReference type="Proteomes" id="UP000219565"/>
    </source>
</evidence>
<dbReference type="PANTHER" id="PTHR44196:SF1">
    <property type="entry name" value="DEHYDROGENASE_REDUCTASE SDR FAMILY MEMBER 7B"/>
    <property type="match status" value="1"/>
</dbReference>
<evidence type="ECO:0000256" key="3">
    <source>
        <dbReference type="RuleBase" id="RU000363"/>
    </source>
</evidence>
<protein>
    <submittedName>
        <fullName evidence="5">Short-chain dehydrogenase</fullName>
    </submittedName>
</protein>
<dbReference type="EMBL" id="OBEG01000001">
    <property type="protein sequence ID" value="SNY78459.1"/>
    <property type="molecule type" value="Genomic_DNA"/>
</dbReference>
<dbReference type="OrthoDB" id="5178125at2"/>
<dbReference type="Pfam" id="PF00106">
    <property type="entry name" value="adh_short"/>
    <property type="match status" value="1"/>
</dbReference>
<dbReference type="SUPFAM" id="SSF51735">
    <property type="entry name" value="NAD(P)-binding Rossmann-fold domains"/>
    <property type="match status" value="1"/>
</dbReference>
<proteinExistence type="inferred from homology"/>
<evidence type="ECO:0000313" key="5">
    <source>
        <dbReference type="EMBL" id="SNY78459.1"/>
    </source>
</evidence>
<dbReference type="GO" id="GO:0016020">
    <property type="term" value="C:membrane"/>
    <property type="evidence" value="ECO:0007669"/>
    <property type="project" value="TreeGrafter"/>
</dbReference>
<gene>
    <name evidence="5" type="ORF">SAMN04244553_1294</name>
</gene>